<accession>A0ACD1ABN8</accession>
<name>A0ACD1ABN8_9FIRM</name>
<dbReference type="EMBL" id="CP042469">
    <property type="protein sequence ID" value="QOX63616.1"/>
    <property type="molecule type" value="Genomic_DNA"/>
</dbReference>
<proteinExistence type="predicted"/>
<gene>
    <name evidence="1" type="primary">hpt</name>
    <name evidence="1" type="ORF">FRZ06_09760</name>
</gene>
<keyword evidence="2" id="KW-1185">Reference proteome</keyword>
<sequence length="179" mass="20391">MENQSTFGEVMITEEQLKQRIKELGKQISEDFKGEEILVVCILKGAVLFLSDLIREITVDTKIDFMAVTSYGASTKSSGVVRILKDLDTGIEDQNVIIVEDIIDSGITLHYLRDYLMGRMPKTLKICTLLDKPERREADIKADYTGFEVENKFIVGYGLDYDQKYRNLPYITCLEGCEI</sequence>
<evidence type="ECO:0000313" key="2">
    <source>
        <dbReference type="Proteomes" id="UP000594014"/>
    </source>
</evidence>
<reference evidence="1" key="1">
    <citation type="submission" date="2019-08" db="EMBL/GenBank/DDBJ databases">
        <title>Genome sequence of Clostridiales bacterium MT110.</title>
        <authorList>
            <person name="Cao J."/>
        </authorList>
    </citation>
    <scope>NUCLEOTIDE SEQUENCE</scope>
    <source>
        <strain evidence="1">MT110</strain>
    </source>
</reference>
<dbReference type="EC" id="2.4.2.8" evidence="1"/>
<dbReference type="Proteomes" id="UP000594014">
    <property type="component" value="Chromosome"/>
</dbReference>
<organism evidence="1 2">
    <name type="scientific">Anoxybacterium hadale</name>
    <dbReference type="NCBI Taxonomy" id="3408580"/>
    <lineage>
        <taxon>Bacteria</taxon>
        <taxon>Bacillati</taxon>
        <taxon>Bacillota</taxon>
        <taxon>Clostridia</taxon>
        <taxon>Peptostreptococcales</taxon>
        <taxon>Anaerovoracaceae</taxon>
        <taxon>Anoxybacterium</taxon>
    </lineage>
</organism>
<keyword evidence="1" id="KW-0328">Glycosyltransferase</keyword>
<protein>
    <submittedName>
        <fullName evidence="1">Hypoxanthine phosphoribosyltransferase</fullName>
        <ecNumber evidence="1">2.4.2.8</ecNumber>
    </submittedName>
</protein>
<evidence type="ECO:0000313" key="1">
    <source>
        <dbReference type="EMBL" id="QOX63616.1"/>
    </source>
</evidence>
<keyword evidence="1" id="KW-0808">Transferase</keyword>